<dbReference type="PANTHER" id="PTHR23194:SF16">
    <property type="entry name" value="PROTEIN PYGOPUS"/>
    <property type="match status" value="1"/>
</dbReference>
<evidence type="ECO:0000256" key="7">
    <source>
        <dbReference type="ARBA" id="ARBA00037400"/>
    </source>
</evidence>
<dbReference type="PANTHER" id="PTHR23194">
    <property type="entry name" value="PYGOPUS"/>
    <property type="match status" value="1"/>
</dbReference>
<comment type="subcellular location">
    <subcellularLocation>
        <location evidence="1">Nucleus</location>
    </subcellularLocation>
</comment>
<dbReference type="GO" id="GO:0005634">
    <property type="term" value="C:nucleus"/>
    <property type="evidence" value="ECO:0007669"/>
    <property type="project" value="UniProtKB-SubCell"/>
</dbReference>
<evidence type="ECO:0000256" key="1">
    <source>
        <dbReference type="ARBA" id="ARBA00004123"/>
    </source>
</evidence>
<comment type="caution">
    <text evidence="10">The sequence shown here is derived from an EMBL/GenBank/DDBJ whole genome shotgun (WGS) entry which is preliminary data.</text>
</comment>
<sequence>MQRPQLGPNPISSGMSMGGGVMIGGGPGMMYSMPNKPGGLPPPGSMGGKVYPANQPMVFNPSNPNAPPIYPCSVCHKEVHDNDQAILCESGCNFWFHRMCTGLTEAAYHMLTKEVYAEWVCDTCLAVKSIPLVKMKP</sequence>
<dbReference type="InterPro" id="IPR019786">
    <property type="entry name" value="Zinc_finger_PHD-type_CS"/>
</dbReference>
<evidence type="ECO:0000259" key="9">
    <source>
        <dbReference type="PROSITE" id="PS50016"/>
    </source>
</evidence>
<dbReference type="FunFam" id="3.30.40.10:FF:000107">
    <property type="entry name" value="pygopus homolog 1"/>
    <property type="match status" value="1"/>
</dbReference>
<evidence type="ECO:0000313" key="10">
    <source>
        <dbReference type="EMBL" id="KAK2189587.1"/>
    </source>
</evidence>
<dbReference type="Proteomes" id="UP001209878">
    <property type="component" value="Unassembled WGS sequence"/>
</dbReference>
<dbReference type="InterPro" id="IPR011011">
    <property type="entry name" value="Znf_FYVE_PHD"/>
</dbReference>
<dbReference type="InterPro" id="IPR019787">
    <property type="entry name" value="Znf_PHD-finger"/>
</dbReference>
<dbReference type="Pfam" id="PF00628">
    <property type="entry name" value="PHD"/>
    <property type="match status" value="1"/>
</dbReference>
<dbReference type="InterPro" id="IPR052475">
    <property type="entry name" value="Wnt_Signal_Transd_Protein"/>
</dbReference>
<dbReference type="SUPFAM" id="SSF57903">
    <property type="entry name" value="FYVE/PHD zinc finger"/>
    <property type="match status" value="1"/>
</dbReference>
<keyword evidence="2" id="KW-0879">Wnt signaling pathway</keyword>
<proteinExistence type="predicted"/>
<organism evidence="10 11">
    <name type="scientific">Ridgeia piscesae</name>
    <name type="common">Tubeworm</name>
    <dbReference type="NCBI Taxonomy" id="27915"/>
    <lineage>
        <taxon>Eukaryota</taxon>
        <taxon>Metazoa</taxon>
        <taxon>Spiralia</taxon>
        <taxon>Lophotrochozoa</taxon>
        <taxon>Annelida</taxon>
        <taxon>Polychaeta</taxon>
        <taxon>Sedentaria</taxon>
        <taxon>Canalipalpata</taxon>
        <taxon>Sabellida</taxon>
        <taxon>Siboglinidae</taxon>
        <taxon>Ridgeia</taxon>
    </lineage>
</organism>
<evidence type="ECO:0000256" key="3">
    <source>
        <dbReference type="ARBA" id="ARBA00022723"/>
    </source>
</evidence>
<name>A0AAD9P7S1_RIDPI</name>
<evidence type="ECO:0000313" key="11">
    <source>
        <dbReference type="Proteomes" id="UP001209878"/>
    </source>
</evidence>
<dbReference type="GO" id="GO:0008270">
    <property type="term" value="F:zinc ion binding"/>
    <property type="evidence" value="ECO:0007669"/>
    <property type="project" value="UniProtKB-KW"/>
</dbReference>
<feature type="domain" description="PHD-type" evidence="9">
    <location>
        <begin position="69"/>
        <end position="127"/>
    </location>
</feature>
<evidence type="ECO:0000256" key="5">
    <source>
        <dbReference type="ARBA" id="ARBA00022833"/>
    </source>
</evidence>
<dbReference type="PROSITE" id="PS01359">
    <property type="entry name" value="ZF_PHD_1"/>
    <property type="match status" value="1"/>
</dbReference>
<dbReference type="CDD" id="cd15637">
    <property type="entry name" value="PHD_dPYGO"/>
    <property type="match status" value="1"/>
</dbReference>
<dbReference type="InterPro" id="IPR013083">
    <property type="entry name" value="Znf_RING/FYVE/PHD"/>
</dbReference>
<keyword evidence="5" id="KW-0862">Zinc</keyword>
<keyword evidence="6" id="KW-0539">Nucleus</keyword>
<keyword evidence="4 8" id="KW-0863">Zinc-finger</keyword>
<dbReference type="SMART" id="SM00249">
    <property type="entry name" value="PHD"/>
    <property type="match status" value="1"/>
</dbReference>
<dbReference type="EMBL" id="JAODUO010000102">
    <property type="protein sequence ID" value="KAK2189587.1"/>
    <property type="molecule type" value="Genomic_DNA"/>
</dbReference>
<evidence type="ECO:0000256" key="6">
    <source>
        <dbReference type="ARBA" id="ARBA00023242"/>
    </source>
</evidence>
<dbReference type="AlphaFoldDB" id="A0AAD9P7S1"/>
<dbReference type="Gene3D" id="3.30.40.10">
    <property type="entry name" value="Zinc/RING finger domain, C3HC4 (zinc finger)"/>
    <property type="match status" value="1"/>
</dbReference>
<comment type="function">
    <text evidence="7">Involved in signal transduction through the Wnt pathway.</text>
</comment>
<dbReference type="InterPro" id="IPR001965">
    <property type="entry name" value="Znf_PHD"/>
</dbReference>
<evidence type="ECO:0000256" key="2">
    <source>
        <dbReference type="ARBA" id="ARBA00022687"/>
    </source>
</evidence>
<evidence type="ECO:0000256" key="4">
    <source>
        <dbReference type="ARBA" id="ARBA00022771"/>
    </source>
</evidence>
<protein>
    <recommendedName>
        <fullName evidence="9">PHD-type domain-containing protein</fullName>
    </recommendedName>
</protein>
<keyword evidence="3" id="KW-0479">Metal-binding</keyword>
<accession>A0AAD9P7S1</accession>
<evidence type="ECO:0000256" key="8">
    <source>
        <dbReference type="PROSITE-ProRule" id="PRU00146"/>
    </source>
</evidence>
<dbReference type="GO" id="GO:0016055">
    <property type="term" value="P:Wnt signaling pathway"/>
    <property type="evidence" value="ECO:0007669"/>
    <property type="project" value="UniProtKB-KW"/>
</dbReference>
<keyword evidence="11" id="KW-1185">Reference proteome</keyword>
<reference evidence="10" key="1">
    <citation type="journal article" date="2023" name="Mol. Biol. Evol.">
        <title>Third-Generation Sequencing Reveals the Adaptive Role of the Epigenome in Three Deep-Sea Polychaetes.</title>
        <authorList>
            <person name="Perez M."/>
            <person name="Aroh O."/>
            <person name="Sun Y."/>
            <person name="Lan Y."/>
            <person name="Juniper S.K."/>
            <person name="Young C.R."/>
            <person name="Angers B."/>
            <person name="Qian P.Y."/>
        </authorList>
    </citation>
    <scope>NUCLEOTIDE SEQUENCE</scope>
    <source>
        <strain evidence="10">R07B-5</strain>
    </source>
</reference>
<dbReference type="PROSITE" id="PS50016">
    <property type="entry name" value="ZF_PHD_2"/>
    <property type="match status" value="1"/>
</dbReference>
<gene>
    <name evidence="10" type="ORF">NP493_102g04050</name>
</gene>